<dbReference type="SUPFAM" id="SSF57701">
    <property type="entry name" value="Zn2/Cys6 DNA-binding domain"/>
    <property type="match status" value="1"/>
</dbReference>
<evidence type="ECO:0000313" key="9">
    <source>
        <dbReference type="Proteomes" id="UP000184356"/>
    </source>
</evidence>
<dbReference type="GO" id="GO:0000981">
    <property type="term" value="F:DNA-binding transcription factor activity, RNA polymerase II-specific"/>
    <property type="evidence" value="ECO:0007669"/>
    <property type="project" value="InterPro"/>
</dbReference>
<gene>
    <name evidence="8" type="ORF">ASPSYDRAFT_585768</name>
</gene>
<dbReference type="CDD" id="cd12148">
    <property type="entry name" value="fungal_TF_MHR"/>
    <property type="match status" value="1"/>
</dbReference>
<dbReference type="SMART" id="SM00066">
    <property type="entry name" value="GAL4"/>
    <property type="match status" value="1"/>
</dbReference>
<name>A0A1L9TQV6_9EURO</name>
<dbReference type="GeneID" id="63765628"/>
<dbReference type="InterPro" id="IPR007219">
    <property type="entry name" value="XnlR_reg_dom"/>
</dbReference>
<dbReference type="Pfam" id="PF00172">
    <property type="entry name" value="Zn_clus"/>
    <property type="match status" value="1"/>
</dbReference>
<sequence length="806" mass="89520">MTSRSRHELPRVLAPFPPDNLLQPSRPVPRRTKRSTACIACRARRTKCGGTHPCDKCTESGRNCTFVVERDRRRKYAQRRAEKELNTANQLLDDIIKAFNADNNSRLDRLLFVAGEYRAGRPIHDAVGDEHEQASEAPSDDCPPKIEEDVGVDLDGIPVFTVAPFDSVSSSIPVQSLDRVTKGPNRDEAGRSAGYIGKGSEISWLQDLGTQLNMDTESSRIDISTTSMNYHLDHVQIPEPVPAEPRWLPPKPWAAHLVEIFFESVDPSFPLIDKTLFTIQFDQAYASSGPEPSRKWLAVLNMILAVSSIYYQLSEPDSGREIDDRVFLSRAISLSAPSGIATRISGLQQVQIHLLLAIYYLASGQVNQAWQITGHASRLAISMGLNLRAGRDQIDPSSNETRARIWWSIISLENILSGMTGRMSYVDYQSMPLNLPLPYDEIRFRQPAARDLPGSTTLHRRELRWTIDSNYSQLCKRDQWLATIIPSQSLYFFHLTDLAVITNAASNAVYSLTAANSSIKDSILFYQGKLKSWLSSLQPVFGFTAFNAKHADESPKPPSADSREQIGLALAYYGSQVILNRPCLTHPDIKAGTNIRIPRSYFGDTTAKACVHFALAIISVLPDEPDMKWVLKMTSWWYLLHTIMRALTILLIQLSIGQVPILTTVGSEMGKEREGEGVKAVKDASKKALFWLHSMAKQDPSSRRAFHISQKLFNLVTMQIQGVLDSAVAAIPDSGKEGPEPTAACQGSDDFGFASMKILGDAFNWGPDNTASESSDEQQQAPLALDPVLLSFDKYDSQRGLSPTEI</sequence>
<evidence type="ECO:0000256" key="1">
    <source>
        <dbReference type="ARBA" id="ARBA00022723"/>
    </source>
</evidence>
<dbReference type="InterPro" id="IPR001138">
    <property type="entry name" value="Zn2Cys6_DnaBD"/>
</dbReference>
<dbReference type="GO" id="GO:0008270">
    <property type="term" value="F:zinc ion binding"/>
    <property type="evidence" value="ECO:0007669"/>
    <property type="project" value="InterPro"/>
</dbReference>
<feature type="domain" description="Zn(2)-C6 fungal-type" evidence="7">
    <location>
        <begin position="37"/>
        <end position="66"/>
    </location>
</feature>
<evidence type="ECO:0000256" key="5">
    <source>
        <dbReference type="ARBA" id="ARBA00023242"/>
    </source>
</evidence>
<keyword evidence="3" id="KW-0238">DNA-binding</keyword>
<dbReference type="SMART" id="SM00906">
    <property type="entry name" value="Fungal_trans"/>
    <property type="match status" value="1"/>
</dbReference>
<dbReference type="PROSITE" id="PS00463">
    <property type="entry name" value="ZN2_CY6_FUNGAL_1"/>
    <property type="match status" value="1"/>
</dbReference>
<dbReference type="PROSITE" id="PS50048">
    <property type="entry name" value="ZN2_CY6_FUNGAL_2"/>
    <property type="match status" value="1"/>
</dbReference>
<dbReference type="GO" id="GO:0006351">
    <property type="term" value="P:DNA-templated transcription"/>
    <property type="evidence" value="ECO:0007669"/>
    <property type="project" value="InterPro"/>
</dbReference>
<evidence type="ECO:0000256" key="6">
    <source>
        <dbReference type="SAM" id="MobiDB-lite"/>
    </source>
</evidence>
<dbReference type="CDD" id="cd00067">
    <property type="entry name" value="GAL4"/>
    <property type="match status" value="1"/>
</dbReference>
<dbReference type="Proteomes" id="UP000184356">
    <property type="component" value="Unassembled WGS sequence"/>
</dbReference>
<dbReference type="PANTHER" id="PTHR47654:SF3">
    <property type="entry name" value="ZN(II)2CYS6 TRANSCRIPTION FACTOR (EUROFUNG)"/>
    <property type="match status" value="1"/>
</dbReference>
<feature type="compositionally biased region" description="Basic and acidic residues" evidence="6">
    <location>
        <begin position="1"/>
        <end position="10"/>
    </location>
</feature>
<keyword evidence="9" id="KW-1185">Reference proteome</keyword>
<keyword evidence="2" id="KW-0805">Transcription regulation</keyword>
<keyword evidence="5" id="KW-0539">Nucleus</keyword>
<dbReference type="EMBL" id="KV878583">
    <property type="protein sequence ID" value="OJJ61758.1"/>
    <property type="molecule type" value="Genomic_DNA"/>
</dbReference>
<dbReference type="PANTHER" id="PTHR47654">
    <property type="entry name" value="ZN(II)2CYS6 TRANSCRIPTION FACTOR (EUROFUNG)-RELATED"/>
    <property type="match status" value="1"/>
</dbReference>
<accession>A0A1L9TQV6</accession>
<dbReference type="RefSeq" id="XP_040705564.1">
    <property type="nucleotide sequence ID" value="XM_040849555.1"/>
</dbReference>
<dbReference type="InterPro" id="IPR036864">
    <property type="entry name" value="Zn2-C6_fun-type_DNA-bd_sf"/>
</dbReference>
<dbReference type="GO" id="GO:0003677">
    <property type="term" value="F:DNA binding"/>
    <property type="evidence" value="ECO:0007669"/>
    <property type="project" value="UniProtKB-KW"/>
</dbReference>
<proteinExistence type="predicted"/>
<dbReference type="OrthoDB" id="5296287at2759"/>
<dbReference type="InterPro" id="IPR053230">
    <property type="entry name" value="Trans_reg_galc"/>
</dbReference>
<keyword evidence="4" id="KW-0804">Transcription</keyword>
<keyword evidence="1" id="KW-0479">Metal-binding</keyword>
<protein>
    <recommendedName>
        <fullName evidence="7">Zn(2)-C6 fungal-type domain-containing protein</fullName>
    </recommendedName>
</protein>
<dbReference type="Gene3D" id="4.10.240.10">
    <property type="entry name" value="Zn(2)-C6 fungal-type DNA-binding domain"/>
    <property type="match status" value="1"/>
</dbReference>
<dbReference type="Pfam" id="PF04082">
    <property type="entry name" value="Fungal_trans"/>
    <property type="match status" value="1"/>
</dbReference>
<evidence type="ECO:0000256" key="3">
    <source>
        <dbReference type="ARBA" id="ARBA00023125"/>
    </source>
</evidence>
<evidence type="ECO:0000313" key="8">
    <source>
        <dbReference type="EMBL" id="OJJ61758.1"/>
    </source>
</evidence>
<evidence type="ECO:0000256" key="4">
    <source>
        <dbReference type="ARBA" id="ARBA00023163"/>
    </source>
</evidence>
<evidence type="ECO:0000256" key="2">
    <source>
        <dbReference type="ARBA" id="ARBA00023015"/>
    </source>
</evidence>
<dbReference type="AlphaFoldDB" id="A0A1L9TQV6"/>
<evidence type="ECO:0000259" key="7">
    <source>
        <dbReference type="PROSITE" id="PS50048"/>
    </source>
</evidence>
<organism evidence="8 9">
    <name type="scientific">Aspergillus sydowii CBS 593.65</name>
    <dbReference type="NCBI Taxonomy" id="1036612"/>
    <lineage>
        <taxon>Eukaryota</taxon>
        <taxon>Fungi</taxon>
        <taxon>Dikarya</taxon>
        <taxon>Ascomycota</taxon>
        <taxon>Pezizomycotina</taxon>
        <taxon>Eurotiomycetes</taxon>
        <taxon>Eurotiomycetidae</taxon>
        <taxon>Eurotiales</taxon>
        <taxon>Aspergillaceae</taxon>
        <taxon>Aspergillus</taxon>
        <taxon>Aspergillus subgen. Nidulantes</taxon>
    </lineage>
</organism>
<reference evidence="9" key="1">
    <citation type="journal article" date="2017" name="Genome Biol.">
        <title>Comparative genomics reveals high biological diversity and specific adaptations in the industrially and medically important fungal genus Aspergillus.</title>
        <authorList>
            <person name="de Vries R.P."/>
            <person name="Riley R."/>
            <person name="Wiebenga A."/>
            <person name="Aguilar-Osorio G."/>
            <person name="Amillis S."/>
            <person name="Uchima C.A."/>
            <person name="Anderluh G."/>
            <person name="Asadollahi M."/>
            <person name="Askin M."/>
            <person name="Barry K."/>
            <person name="Battaglia E."/>
            <person name="Bayram O."/>
            <person name="Benocci T."/>
            <person name="Braus-Stromeyer S.A."/>
            <person name="Caldana C."/>
            <person name="Canovas D."/>
            <person name="Cerqueira G.C."/>
            <person name="Chen F."/>
            <person name="Chen W."/>
            <person name="Choi C."/>
            <person name="Clum A."/>
            <person name="Dos Santos R.A."/>
            <person name="Damasio A.R."/>
            <person name="Diallinas G."/>
            <person name="Emri T."/>
            <person name="Fekete E."/>
            <person name="Flipphi M."/>
            <person name="Freyberg S."/>
            <person name="Gallo A."/>
            <person name="Gournas C."/>
            <person name="Habgood R."/>
            <person name="Hainaut M."/>
            <person name="Harispe M.L."/>
            <person name="Henrissat B."/>
            <person name="Hilden K.S."/>
            <person name="Hope R."/>
            <person name="Hossain A."/>
            <person name="Karabika E."/>
            <person name="Karaffa L."/>
            <person name="Karanyi Z."/>
            <person name="Krasevec N."/>
            <person name="Kuo A."/>
            <person name="Kusch H."/>
            <person name="LaButti K."/>
            <person name="Lagendijk E.L."/>
            <person name="Lapidus A."/>
            <person name="Levasseur A."/>
            <person name="Lindquist E."/>
            <person name="Lipzen A."/>
            <person name="Logrieco A.F."/>
            <person name="MacCabe A."/>
            <person name="Maekelae M.R."/>
            <person name="Malavazi I."/>
            <person name="Melin P."/>
            <person name="Meyer V."/>
            <person name="Mielnichuk N."/>
            <person name="Miskei M."/>
            <person name="Molnar A.P."/>
            <person name="Mule G."/>
            <person name="Ngan C.Y."/>
            <person name="Orejas M."/>
            <person name="Orosz E."/>
            <person name="Ouedraogo J.P."/>
            <person name="Overkamp K.M."/>
            <person name="Park H.-S."/>
            <person name="Perrone G."/>
            <person name="Piumi F."/>
            <person name="Punt P.J."/>
            <person name="Ram A.F."/>
            <person name="Ramon A."/>
            <person name="Rauscher S."/>
            <person name="Record E."/>
            <person name="Riano-Pachon D.M."/>
            <person name="Robert V."/>
            <person name="Roehrig J."/>
            <person name="Ruller R."/>
            <person name="Salamov A."/>
            <person name="Salih N.S."/>
            <person name="Samson R.A."/>
            <person name="Sandor E."/>
            <person name="Sanguinetti M."/>
            <person name="Schuetze T."/>
            <person name="Sepcic K."/>
            <person name="Shelest E."/>
            <person name="Sherlock G."/>
            <person name="Sophianopoulou V."/>
            <person name="Squina F.M."/>
            <person name="Sun H."/>
            <person name="Susca A."/>
            <person name="Todd R.B."/>
            <person name="Tsang A."/>
            <person name="Unkles S.E."/>
            <person name="van de Wiele N."/>
            <person name="van Rossen-Uffink D."/>
            <person name="Oliveira J.V."/>
            <person name="Vesth T.C."/>
            <person name="Visser J."/>
            <person name="Yu J.-H."/>
            <person name="Zhou M."/>
            <person name="Andersen M.R."/>
            <person name="Archer D.B."/>
            <person name="Baker S.E."/>
            <person name="Benoit I."/>
            <person name="Brakhage A.A."/>
            <person name="Braus G.H."/>
            <person name="Fischer R."/>
            <person name="Frisvad J.C."/>
            <person name="Goldman G.H."/>
            <person name="Houbraken J."/>
            <person name="Oakley B."/>
            <person name="Pocsi I."/>
            <person name="Scazzocchio C."/>
            <person name="Seiboth B."/>
            <person name="vanKuyk P.A."/>
            <person name="Wortman J."/>
            <person name="Dyer P.S."/>
            <person name="Grigoriev I.V."/>
        </authorList>
    </citation>
    <scope>NUCLEOTIDE SEQUENCE [LARGE SCALE GENOMIC DNA]</scope>
    <source>
        <strain evidence="9">CBS 593.65</strain>
    </source>
</reference>
<feature type="region of interest" description="Disordered" evidence="6">
    <location>
        <begin position="1"/>
        <end position="30"/>
    </location>
</feature>
<dbReference type="VEuPathDB" id="FungiDB:ASPSYDRAFT_585768"/>